<feature type="signal peptide" evidence="2">
    <location>
        <begin position="1"/>
        <end position="21"/>
    </location>
</feature>
<dbReference type="Gene3D" id="1.20.120.1490">
    <property type="match status" value="1"/>
</dbReference>
<comment type="caution">
    <text evidence="3">The sequence shown here is derived from an EMBL/GenBank/DDBJ whole genome shotgun (WGS) entry which is preliminary data.</text>
</comment>
<evidence type="ECO:0000256" key="1">
    <source>
        <dbReference type="SAM" id="MobiDB-lite"/>
    </source>
</evidence>
<dbReference type="Proteomes" id="UP000697998">
    <property type="component" value="Unassembled WGS sequence"/>
</dbReference>
<dbReference type="EMBL" id="JADJMH010000002">
    <property type="protein sequence ID" value="MBK7673998.1"/>
    <property type="molecule type" value="Genomic_DNA"/>
</dbReference>
<name>A0A935PVB7_9PROT</name>
<dbReference type="AlphaFoldDB" id="A0A935PVB7"/>
<dbReference type="Pfam" id="PF07813">
    <property type="entry name" value="LTXXQ"/>
    <property type="match status" value="1"/>
</dbReference>
<evidence type="ECO:0000256" key="2">
    <source>
        <dbReference type="SAM" id="SignalP"/>
    </source>
</evidence>
<protein>
    <submittedName>
        <fullName evidence="3">Spy/CpxP family protein refolding chaperone</fullName>
    </submittedName>
</protein>
<sequence>MTSYRTFASSLLLASSLGTLAAPVVAAPQDCGPAGMRGAWEYRGERMAQHHQQLHDALKLTPEQEGAWKKLMDSQHPMARMQPGKADDWAKLTTPERADRMLERMKEQQSRMTEHVLALKDFYAVLTPEQKKTFDGFHSGAQSGKRGRQGPRSMDRAAPTP</sequence>
<accession>A0A935PVB7</accession>
<gene>
    <name evidence="3" type="ORF">IPJ27_04095</name>
</gene>
<dbReference type="GO" id="GO:0042597">
    <property type="term" value="C:periplasmic space"/>
    <property type="evidence" value="ECO:0007669"/>
    <property type="project" value="InterPro"/>
</dbReference>
<reference evidence="3 4" key="1">
    <citation type="submission" date="2020-10" db="EMBL/GenBank/DDBJ databases">
        <title>Connecting structure to function with the recovery of over 1000 high-quality activated sludge metagenome-assembled genomes encoding full-length rRNA genes using long-read sequencing.</title>
        <authorList>
            <person name="Singleton C.M."/>
            <person name="Petriglieri F."/>
            <person name="Kristensen J.M."/>
            <person name="Kirkegaard R.H."/>
            <person name="Michaelsen T.Y."/>
            <person name="Andersen M.H."/>
            <person name="Karst S.M."/>
            <person name="Dueholm M.S."/>
            <person name="Nielsen P.H."/>
            <person name="Albertsen M."/>
        </authorList>
    </citation>
    <scope>NUCLEOTIDE SEQUENCE [LARGE SCALE GENOMIC DNA]</scope>
    <source>
        <strain evidence="3">EsbW_18-Q3-R4-48_BATAC.285</strain>
    </source>
</reference>
<feature type="chain" id="PRO_5037896602" evidence="2">
    <location>
        <begin position="22"/>
        <end position="161"/>
    </location>
</feature>
<evidence type="ECO:0000313" key="4">
    <source>
        <dbReference type="Proteomes" id="UP000697998"/>
    </source>
</evidence>
<proteinExistence type="predicted"/>
<evidence type="ECO:0000313" key="3">
    <source>
        <dbReference type="EMBL" id="MBK7673998.1"/>
    </source>
</evidence>
<feature type="region of interest" description="Disordered" evidence="1">
    <location>
        <begin position="133"/>
        <end position="161"/>
    </location>
</feature>
<dbReference type="InterPro" id="IPR012899">
    <property type="entry name" value="LTXXQ"/>
</dbReference>
<organism evidence="3 4">
    <name type="scientific">Candidatus Accumulibacter proximus</name>
    <dbReference type="NCBI Taxonomy" id="2954385"/>
    <lineage>
        <taxon>Bacteria</taxon>
        <taxon>Pseudomonadati</taxon>
        <taxon>Pseudomonadota</taxon>
        <taxon>Betaproteobacteria</taxon>
        <taxon>Candidatus Accumulibacter</taxon>
    </lineage>
</organism>
<keyword evidence="2" id="KW-0732">Signal</keyword>